<reference evidence="1" key="1">
    <citation type="submission" date="2023-04" db="EMBL/GenBank/DDBJ databases">
        <title>Draft Genome sequencing of Naganishia species isolated from polar environments using Oxford Nanopore Technology.</title>
        <authorList>
            <person name="Leo P."/>
            <person name="Venkateswaran K."/>
        </authorList>
    </citation>
    <scope>NUCLEOTIDE SEQUENCE</scope>
    <source>
        <strain evidence="1">MNA-CCFEE 5425</strain>
    </source>
</reference>
<protein>
    <submittedName>
        <fullName evidence="1">Uncharacterized protein</fullName>
    </submittedName>
</protein>
<keyword evidence="2" id="KW-1185">Reference proteome</keyword>
<evidence type="ECO:0000313" key="2">
    <source>
        <dbReference type="Proteomes" id="UP001243375"/>
    </source>
</evidence>
<dbReference type="Proteomes" id="UP001243375">
    <property type="component" value="Unassembled WGS sequence"/>
</dbReference>
<proteinExistence type="predicted"/>
<comment type="caution">
    <text evidence="1">The sequence shown here is derived from an EMBL/GenBank/DDBJ whole genome shotgun (WGS) entry which is preliminary data.</text>
</comment>
<gene>
    <name evidence="1" type="ORF">QFC22_006622</name>
</gene>
<organism evidence="1 2">
    <name type="scientific">Naganishia vaughanmartiniae</name>
    <dbReference type="NCBI Taxonomy" id="1424756"/>
    <lineage>
        <taxon>Eukaryota</taxon>
        <taxon>Fungi</taxon>
        <taxon>Dikarya</taxon>
        <taxon>Basidiomycota</taxon>
        <taxon>Agaricomycotina</taxon>
        <taxon>Tremellomycetes</taxon>
        <taxon>Filobasidiales</taxon>
        <taxon>Filobasidiaceae</taxon>
        <taxon>Naganishia</taxon>
    </lineage>
</organism>
<name>A0ACC2WJM9_9TREE</name>
<accession>A0ACC2WJM9</accession>
<evidence type="ECO:0000313" key="1">
    <source>
        <dbReference type="EMBL" id="KAJ9111026.1"/>
    </source>
</evidence>
<dbReference type="EMBL" id="JASBWU010000033">
    <property type="protein sequence ID" value="KAJ9111026.1"/>
    <property type="molecule type" value="Genomic_DNA"/>
</dbReference>
<sequence>MRRFTSPARWLTHLLGIAIVLTTSALVSLSRCGHHSAANSNGSDSQVTSAVWETIARARLNHLQTRFKPEETLRDMGLKIGNPAWDEYVNELQGVYQEFFKPGAAELQKGAHINTTSDNTLNETSTLQQVQERLAESFNDLSKNTQHPEYQQLSEYIPHTIHATSKKPIFPPEFATWDGLNSEDGWKVKYWDDDRIWQWMKEVFGPENKTGDEVSGETKGAQILNVYEQLPSGVLRAQPTYLGLYTDTDTACIRPIRQWPGIRENHWDLMWKTDSLLASLPHMYELVAVATSSDTEDGNINGTLDIPQNRGLDAVASWIKEYERDAWEPPKLIVAVEFDYWGPHATKTWNEIGYSRGFQIVQWTMLAQPGHPVFLDVLGRIIRDVKKHRAVQDDYAKGQFKKEISKDTLLDVVSPEVDAF</sequence>